<dbReference type="Proteomes" id="UP001189429">
    <property type="component" value="Unassembled WGS sequence"/>
</dbReference>
<feature type="region of interest" description="Disordered" evidence="1">
    <location>
        <begin position="110"/>
        <end position="133"/>
    </location>
</feature>
<feature type="region of interest" description="Disordered" evidence="1">
    <location>
        <begin position="1"/>
        <end position="72"/>
    </location>
</feature>
<evidence type="ECO:0000256" key="1">
    <source>
        <dbReference type="SAM" id="MobiDB-lite"/>
    </source>
</evidence>
<name>A0ABN9RII2_9DINO</name>
<evidence type="ECO:0000313" key="3">
    <source>
        <dbReference type="Proteomes" id="UP001189429"/>
    </source>
</evidence>
<organism evidence="2 3">
    <name type="scientific">Prorocentrum cordatum</name>
    <dbReference type="NCBI Taxonomy" id="2364126"/>
    <lineage>
        <taxon>Eukaryota</taxon>
        <taxon>Sar</taxon>
        <taxon>Alveolata</taxon>
        <taxon>Dinophyceae</taxon>
        <taxon>Prorocentrales</taxon>
        <taxon>Prorocentraceae</taxon>
        <taxon>Prorocentrum</taxon>
    </lineage>
</organism>
<accession>A0ABN9RII2</accession>
<protein>
    <recommendedName>
        <fullName evidence="4">RAB6-interacting golgin</fullName>
    </recommendedName>
</protein>
<proteinExistence type="predicted"/>
<evidence type="ECO:0000313" key="2">
    <source>
        <dbReference type="EMBL" id="CAK0817548.1"/>
    </source>
</evidence>
<feature type="compositionally biased region" description="Acidic residues" evidence="1">
    <location>
        <begin position="7"/>
        <end position="20"/>
    </location>
</feature>
<reference evidence="2" key="1">
    <citation type="submission" date="2023-10" db="EMBL/GenBank/DDBJ databases">
        <authorList>
            <person name="Chen Y."/>
            <person name="Shah S."/>
            <person name="Dougan E. K."/>
            <person name="Thang M."/>
            <person name="Chan C."/>
        </authorList>
    </citation>
    <scope>NUCLEOTIDE SEQUENCE [LARGE SCALE GENOMIC DNA]</scope>
</reference>
<feature type="compositionally biased region" description="Basic and acidic residues" evidence="1">
    <location>
        <begin position="35"/>
        <end position="72"/>
    </location>
</feature>
<dbReference type="EMBL" id="CAUYUJ010006497">
    <property type="protein sequence ID" value="CAK0817548.1"/>
    <property type="molecule type" value="Genomic_DNA"/>
</dbReference>
<gene>
    <name evidence="2" type="ORF">PCOR1329_LOCUS20132</name>
</gene>
<evidence type="ECO:0008006" key="4">
    <source>
        <dbReference type="Google" id="ProtNLM"/>
    </source>
</evidence>
<feature type="non-terminal residue" evidence="2">
    <location>
        <position position="133"/>
    </location>
</feature>
<feature type="non-terminal residue" evidence="2">
    <location>
        <position position="1"/>
    </location>
</feature>
<comment type="caution">
    <text evidence="2">The sequence shown here is derived from an EMBL/GenBank/DDBJ whole genome shotgun (WGS) entry which is preliminary data.</text>
</comment>
<feature type="compositionally biased region" description="Basic and acidic residues" evidence="1">
    <location>
        <begin position="124"/>
        <end position="133"/>
    </location>
</feature>
<keyword evidence="3" id="KW-1185">Reference proteome</keyword>
<sequence length="133" mass="14731">DGGQQRDDEEGEEEDEDQGEGAEGISPPWPSAVEAFRDQRAAKEARLAELEASRDEAEADEANARQRRDGLKKELPVAKELVAAARAAEKDAVAERHDLHNKCSKVERAQHEMEEAKNSAIRALHAEEYNATQ</sequence>